<name>A0ACB6QCA4_9PLEO</name>
<organism evidence="1 2">
    <name type="scientific">Lindgomyces ingoldianus</name>
    <dbReference type="NCBI Taxonomy" id="673940"/>
    <lineage>
        <taxon>Eukaryota</taxon>
        <taxon>Fungi</taxon>
        <taxon>Dikarya</taxon>
        <taxon>Ascomycota</taxon>
        <taxon>Pezizomycotina</taxon>
        <taxon>Dothideomycetes</taxon>
        <taxon>Pleosporomycetidae</taxon>
        <taxon>Pleosporales</taxon>
        <taxon>Lindgomycetaceae</taxon>
        <taxon>Lindgomyces</taxon>
    </lineage>
</organism>
<dbReference type="Proteomes" id="UP000799755">
    <property type="component" value="Unassembled WGS sequence"/>
</dbReference>
<evidence type="ECO:0000313" key="2">
    <source>
        <dbReference type="Proteomes" id="UP000799755"/>
    </source>
</evidence>
<comment type="caution">
    <text evidence="1">The sequence shown here is derived from an EMBL/GenBank/DDBJ whole genome shotgun (WGS) entry which is preliminary data.</text>
</comment>
<keyword evidence="2" id="KW-1185">Reference proteome</keyword>
<evidence type="ECO:0000313" key="1">
    <source>
        <dbReference type="EMBL" id="KAF2464559.1"/>
    </source>
</evidence>
<accession>A0ACB6QCA4</accession>
<dbReference type="EMBL" id="MU003535">
    <property type="protein sequence ID" value="KAF2464559.1"/>
    <property type="molecule type" value="Genomic_DNA"/>
</dbReference>
<protein>
    <submittedName>
        <fullName evidence="1">Uncharacterized protein</fullName>
    </submittedName>
</protein>
<proteinExistence type="predicted"/>
<reference evidence="1" key="1">
    <citation type="journal article" date="2020" name="Stud. Mycol.">
        <title>101 Dothideomycetes genomes: a test case for predicting lifestyles and emergence of pathogens.</title>
        <authorList>
            <person name="Haridas S."/>
            <person name="Albert R."/>
            <person name="Binder M."/>
            <person name="Bloem J."/>
            <person name="Labutti K."/>
            <person name="Salamov A."/>
            <person name="Andreopoulos B."/>
            <person name="Baker S."/>
            <person name="Barry K."/>
            <person name="Bills G."/>
            <person name="Bluhm B."/>
            <person name="Cannon C."/>
            <person name="Castanera R."/>
            <person name="Culley D."/>
            <person name="Daum C."/>
            <person name="Ezra D."/>
            <person name="Gonzalez J."/>
            <person name="Henrissat B."/>
            <person name="Kuo A."/>
            <person name="Liang C."/>
            <person name="Lipzen A."/>
            <person name="Lutzoni F."/>
            <person name="Magnuson J."/>
            <person name="Mondo S."/>
            <person name="Nolan M."/>
            <person name="Ohm R."/>
            <person name="Pangilinan J."/>
            <person name="Park H.-J."/>
            <person name="Ramirez L."/>
            <person name="Alfaro M."/>
            <person name="Sun H."/>
            <person name="Tritt A."/>
            <person name="Yoshinaga Y."/>
            <person name="Zwiers L.-H."/>
            <person name="Turgeon B."/>
            <person name="Goodwin S."/>
            <person name="Spatafora J."/>
            <person name="Crous P."/>
            <person name="Grigoriev I."/>
        </authorList>
    </citation>
    <scope>NUCLEOTIDE SEQUENCE</scope>
    <source>
        <strain evidence="1">ATCC 200398</strain>
    </source>
</reference>
<gene>
    <name evidence="1" type="ORF">BDR25DRAFT_242156</name>
</gene>
<sequence length="218" mass="23091">MRILCLHGRGTNVEVIQMLGVATHIPNGCTFDFHEGSLSCPPAPEIAGMPGVSSQQKFLSYFDLSSSRSCEGALKGIEDHVSKSGPFDALMAFSEGAAVASTFILSEGLKGLSPFKMAIFFCGGVPADPVALQRGEVHLLALGENETYSIKIPTVHVYGAKDPRMDEFGIGLSSICQDNLKTEIIHGGGHEIPGRKMDGIVSRVLSAIREARGKGVSS</sequence>